<gene>
    <name evidence="2" type="ORF">g.4536</name>
</gene>
<dbReference type="AlphaFoldDB" id="A0A1B6FDC1"/>
<evidence type="ECO:0000256" key="1">
    <source>
        <dbReference type="SAM" id="Coils"/>
    </source>
</evidence>
<proteinExistence type="predicted"/>
<dbReference type="EMBL" id="GECZ01021655">
    <property type="protein sequence ID" value="JAS48114.1"/>
    <property type="molecule type" value="Transcribed_RNA"/>
</dbReference>
<keyword evidence="1" id="KW-0175">Coiled coil</keyword>
<accession>A0A1B6FDC1</accession>
<feature type="coiled-coil region" evidence="1">
    <location>
        <begin position="14"/>
        <end position="84"/>
    </location>
</feature>
<feature type="non-terminal residue" evidence="2">
    <location>
        <position position="124"/>
    </location>
</feature>
<sequence length="124" mass="14385">ILIESNVRQRNEKLKTLLSSSDDIKNDLKKLKTNLDTANNKIKSSEPISCNENLHGHVKKIGQLKQIGNQVKLYEEKIEKIRQMVNNLFQCSDLDLITDDDNENGQIFRKNVYAIYNETILIRK</sequence>
<feature type="non-terminal residue" evidence="2">
    <location>
        <position position="1"/>
    </location>
</feature>
<reference evidence="2" key="1">
    <citation type="submission" date="2015-11" db="EMBL/GenBank/DDBJ databases">
        <title>De novo transcriptome assembly of four potential Pierce s Disease insect vectors from Arizona vineyards.</title>
        <authorList>
            <person name="Tassone E.E."/>
        </authorList>
    </citation>
    <scope>NUCLEOTIDE SEQUENCE</scope>
</reference>
<protein>
    <recommendedName>
        <fullName evidence="3">REM-1 domain-containing protein</fullName>
    </recommendedName>
</protein>
<evidence type="ECO:0000313" key="2">
    <source>
        <dbReference type="EMBL" id="JAS48114.1"/>
    </source>
</evidence>
<evidence type="ECO:0008006" key="3">
    <source>
        <dbReference type="Google" id="ProtNLM"/>
    </source>
</evidence>
<name>A0A1B6FDC1_9HEMI</name>
<organism evidence="2">
    <name type="scientific">Cuerna arida</name>
    <dbReference type="NCBI Taxonomy" id="1464854"/>
    <lineage>
        <taxon>Eukaryota</taxon>
        <taxon>Metazoa</taxon>
        <taxon>Ecdysozoa</taxon>
        <taxon>Arthropoda</taxon>
        <taxon>Hexapoda</taxon>
        <taxon>Insecta</taxon>
        <taxon>Pterygota</taxon>
        <taxon>Neoptera</taxon>
        <taxon>Paraneoptera</taxon>
        <taxon>Hemiptera</taxon>
        <taxon>Auchenorrhyncha</taxon>
        <taxon>Membracoidea</taxon>
        <taxon>Cicadellidae</taxon>
        <taxon>Cicadellinae</taxon>
        <taxon>Proconiini</taxon>
        <taxon>Cuerna</taxon>
    </lineage>
</organism>